<dbReference type="CDD" id="cd12119">
    <property type="entry name" value="ttLC_FACS_AlkK_like"/>
    <property type="match status" value="1"/>
</dbReference>
<dbReference type="PROSITE" id="PS00455">
    <property type="entry name" value="AMP_BINDING"/>
    <property type="match status" value="1"/>
</dbReference>
<dbReference type="AlphaFoldDB" id="A0A7X4HJ61"/>
<accession>A0A7X4HJ61</accession>
<dbReference type="EMBL" id="WWCU01000084">
    <property type="protein sequence ID" value="MYN11447.1"/>
    <property type="molecule type" value="Genomic_DNA"/>
</dbReference>
<name>A0A7X4HJ61_9BURK</name>
<dbReference type="InterPro" id="IPR042099">
    <property type="entry name" value="ANL_N_sf"/>
</dbReference>
<dbReference type="NCBIfam" id="NF004837">
    <property type="entry name" value="PRK06187.1"/>
    <property type="match status" value="1"/>
</dbReference>
<dbReference type="PANTHER" id="PTHR43859:SF4">
    <property type="entry name" value="BUTANOATE--COA LIGASE AAE1-RELATED"/>
    <property type="match status" value="1"/>
</dbReference>
<keyword evidence="2 7" id="KW-0436">Ligase</keyword>
<evidence type="ECO:0000313" key="7">
    <source>
        <dbReference type="EMBL" id="MYN11447.1"/>
    </source>
</evidence>
<dbReference type="GO" id="GO:0006631">
    <property type="term" value="P:fatty acid metabolic process"/>
    <property type="evidence" value="ECO:0007669"/>
    <property type="project" value="UniProtKB-KW"/>
</dbReference>
<dbReference type="Proteomes" id="UP000450676">
    <property type="component" value="Unassembled WGS sequence"/>
</dbReference>
<comment type="caution">
    <text evidence="7">The sequence shown here is derived from an EMBL/GenBank/DDBJ whole genome shotgun (WGS) entry which is preliminary data.</text>
</comment>
<dbReference type="Gene3D" id="3.40.50.12780">
    <property type="entry name" value="N-terminal domain of ligase-like"/>
    <property type="match status" value="1"/>
</dbReference>
<dbReference type="InterPro" id="IPR000873">
    <property type="entry name" value="AMP-dep_synth/lig_dom"/>
</dbReference>
<dbReference type="Pfam" id="PF00501">
    <property type="entry name" value="AMP-binding"/>
    <property type="match status" value="1"/>
</dbReference>
<proteinExistence type="inferred from homology"/>
<dbReference type="InterPro" id="IPR020845">
    <property type="entry name" value="AMP-binding_CS"/>
</dbReference>
<evidence type="ECO:0000259" key="6">
    <source>
        <dbReference type="Pfam" id="PF13193"/>
    </source>
</evidence>
<keyword evidence="4" id="KW-0443">Lipid metabolism</keyword>
<dbReference type="Pfam" id="PF13193">
    <property type="entry name" value="AMP-binding_C"/>
    <property type="match status" value="1"/>
</dbReference>
<feature type="domain" description="AMP-dependent synthetase/ligase" evidence="5">
    <location>
        <begin position="17"/>
        <end position="403"/>
    </location>
</feature>
<keyword evidence="3" id="KW-0276">Fatty acid metabolism</keyword>
<dbReference type="PANTHER" id="PTHR43859">
    <property type="entry name" value="ACYL-ACTIVATING ENZYME"/>
    <property type="match status" value="1"/>
</dbReference>
<keyword evidence="8" id="KW-1185">Reference proteome</keyword>
<reference evidence="7 8" key="1">
    <citation type="submission" date="2019-12" db="EMBL/GenBank/DDBJ databases">
        <title>Novel species isolated from a subtropical stream in China.</title>
        <authorList>
            <person name="Lu H."/>
        </authorList>
    </citation>
    <scope>NUCLEOTIDE SEQUENCE [LARGE SCALE GENOMIC DNA]</scope>
    <source>
        <strain evidence="7 8">FT127W</strain>
    </source>
</reference>
<evidence type="ECO:0000256" key="3">
    <source>
        <dbReference type="ARBA" id="ARBA00022832"/>
    </source>
</evidence>
<evidence type="ECO:0000256" key="4">
    <source>
        <dbReference type="ARBA" id="ARBA00023098"/>
    </source>
</evidence>
<dbReference type="InterPro" id="IPR025110">
    <property type="entry name" value="AMP-bd_C"/>
</dbReference>
<comment type="similarity">
    <text evidence="1">Belongs to the ATP-dependent AMP-binding enzyme family.</text>
</comment>
<dbReference type="SUPFAM" id="SSF56801">
    <property type="entry name" value="Acetyl-CoA synthetase-like"/>
    <property type="match status" value="1"/>
</dbReference>
<dbReference type="Gene3D" id="3.30.300.30">
    <property type="match status" value="1"/>
</dbReference>
<evidence type="ECO:0000313" key="8">
    <source>
        <dbReference type="Proteomes" id="UP000450676"/>
    </source>
</evidence>
<sequence length="545" mass="59292">MLGMMQHQPLLVSSLIEHACHSHPEQEIISRQPDGSLQRSTYASVAQRARRLANALARLGVRPGMRVATLAWNGYRHMELYYAVSGMGAVLHTINPRLFAEQITYIANHAEDQVLFYDTSFAPLVEALAPSMPGVKHFVAMAARAEILERGPAGVLCYEDLLAAESDEYEWPVLDEASAASLCYTSGTTGNPKGVLYSHRSTVLHAMAVCSVDGLGLSGADTALVVVPMFHVNAWGMPYAGALCGARLVLPGAALDGHSVYQIMRSERVTLALGVPTVWQMLFGYVEQQKLLPRQDLCLQRCVIGGAAASQSMIERFEQDFGARVIHAWGMTELSPLGTVCHLQPKHAGLAPQERLRLQQKQGRAVFGVTLKIVDDDGLRLPHDGKAAGRLKVRGHWVAAGYYNNAGKVIDEEGYFDTGDVATIDADGYMHVTDRAKDVIKSGGEWISSIDLENAAMGHAAVAEAAVIGVAHPTWQERPLLVVVRKPGAAVTREALLAHLAGQVAKWWVPDDVVFVDSLPHTATGKLQKVRLRELLKDYRLPVQA</sequence>
<gene>
    <name evidence="7" type="ORF">GTP77_29495</name>
</gene>
<dbReference type="FunFam" id="3.30.300.30:FF:000008">
    <property type="entry name" value="2,3-dihydroxybenzoate-AMP ligase"/>
    <property type="match status" value="1"/>
</dbReference>
<dbReference type="InterPro" id="IPR045851">
    <property type="entry name" value="AMP-bd_C_sf"/>
</dbReference>
<dbReference type="NCBIfam" id="NF005426">
    <property type="entry name" value="PRK07008.1"/>
    <property type="match status" value="1"/>
</dbReference>
<evidence type="ECO:0000256" key="2">
    <source>
        <dbReference type="ARBA" id="ARBA00022598"/>
    </source>
</evidence>
<evidence type="ECO:0000256" key="1">
    <source>
        <dbReference type="ARBA" id="ARBA00006432"/>
    </source>
</evidence>
<dbReference type="GO" id="GO:0016874">
    <property type="term" value="F:ligase activity"/>
    <property type="evidence" value="ECO:0007669"/>
    <property type="project" value="UniProtKB-KW"/>
</dbReference>
<organism evidence="7 8">
    <name type="scientific">Pseudoduganella aquatica</name>
    <dbReference type="NCBI Taxonomy" id="2660641"/>
    <lineage>
        <taxon>Bacteria</taxon>
        <taxon>Pseudomonadati</taxon>
        <taxon>Pseudomonadota</taxon>
        <taxon>Betaproteobacteria</taxon>
        <taxon>Burkholderiales</taxon>
        <taxon>Oxalobacteraceae</taxon>
        <taxon>Telluria group</taxon>
        <taxon>Pseudoduganella</taxon>
    </lineage>
</organism>
<dbReference type="RefSeq" id="WP_161075707.1">
    <property type="nucleotide sequence ID" value="NZ_CP086370.1"/>
</dbReference>
<protein>
    <submittedName>
        <fullName evidence="7">Long-chain-fatty-acid--CoA ligase</fullName>
    </submittedName>
</protein>
<feature type="domain" description="AMP-binding enzyme C-terminal" evidence="6">
    <location>
        <begin position="452"/>
        <end position="526"/>
    </location>
</feature>
<evidence type="ECO:0000259" key="5">
    <source>
        <dbReference type="Pfam" id="PF00501"/>
    </source>
</evidence>